<evidence type="ECO:0008006" key="4">
    <source>
        <dbReference type="Google" id="ProtNLM"/>
    </source>
</evidence>
<reference evidence="2 3" key="1">
    <citation type="submission" date="2020-08" db="EMBL/GenBank/DDBJ databases">
        <title>Genome public.</title>
        <authorList>
            <person name="Liu C."/>
            <person name="Sun Q."/>
        </authorList>
    </citation>
    <scope>NUCLEOTIDE SEQUENCE [LARGE SCALE GENOMIC DNA]</scope>
    <source>
        <strain evidence="2 3">NSJ-13</strain>
    </source>
</reference>
<evidence type="ECO:0000313" key="3">
    <source>
        <dbReference type="Proteomes" id="UP000631576"/>
    </source>
</evidence>
<dbReference type="InterPro" id="IPR050239">
    <property type="entry name" value="Sigma-70_RNA_pol_init_factors"/>
</dbReference>
<evidence type="ECO:0000313" key="2">
    <source>
        <dbReference type="EMBL" id="MBC5684726.1"/>
    </source>
</evidence>
<gene>
    <name evidence="2" type="ORF">H8S40_14490</name>
</gene>
<name>A0ABR7GD78_9FIRM</name>
<dbReference type="RefSeq" id="WP_022075475.1">
    <property type="nucleotide sequence ID" value="NZ_JACOPE010000001.1"/>
</dbReference>
<feature type="coiled-coil region" evidence="1">
    <location>
        <begin position="176"/>
        <end position="210"/>
    </location>
</feature>
<organism evidence="2 3">
    <name type="scientific">Ruminococcus hominis</name>
    <dbReference type="NCBI Taxonomy" id="2763065"/>
    <lineage>
        <taxon>Bacteria</taxon>
        <taxon>Bacillati</taxon>
        <taxon>Bacillota</taxon>
        <taxon>Clostridia</taxon>
        <taxon>Eubacteriales</taxon>
        <taxon>Oscillospiraceae</taxon>
        <taxon>Ruminococcus</taxon>
    </lineage>
</organism>
<dbReference type="PANTHER" id="PTHR30603">
    <property type="entry name" value="RNA POLYMERASE SIGMA FACTOR RPO"/>
    <property type="match status" value="1"/>
</dbReference>
<dbReference type="Proteomes" id="UP000631576">
    <property type="component" value="Unassembled WGS sequence"/>
</dbReference>
<keyword evidence="3" id="KW-1185">Reference proteome</keyword>
<accession>A0ABR7GD78</accession>
<keyword evidence="1" id="KW-0175">Coiled coil</keyword>
<dbReference type="InterPro" id="IPR013325">
    <property type="entry name" value="RNA_pol_sigma_r2"/>
</dbReference>
<sequence length="252" mass="29444">MIDQSQFRKKLEELLEQADVQDKRLTNEQIKEFFAEDGLTEEQMLLVYDFLMSQKIVVSGYYKQQTTEQIDESKFSDEEKQYLAEYTEDLKAMKQEQEGERAELLKKAVAQDALAKSRLIELYLPQVVEIAKELHEEGIYLGDCVQEGNVSLILALDMLPEDDADAFIQQEIRQGILAMMEEHKELKRRDKKMENQVNNLDETLHKMADEKGRGITMSELAEHMKISEDEILDIIKLAGEEMYDKFKEYKDN</sequence>
<protein>
    <recommendedName>
        <fullName evidence="4">RNA polymerase sigma-70 region 3 domain-containing protein</fullName>
    </recommendedName>
</protein>
<dbReference type="SUPFAM" id="SSF88946">
    <property type="entry name" value="Sigma2 domain of RNA polymerase sigma factors"/>
    <property type="match status" value="1"/>
</dbReference>
<dbReference type="PANTHER" id="PTHR30603:SF47">
    <property type="entry name" value="RNA POLYMERASE SIGMA FACTOR SIGD, CHLOROPLASTIC"/>
    <property type="match status" value="1"/>
</dbReference>
<feature type="coiled-coil region" evidence="1">
    <location>
        <begin position="76"/>
        <end position="107"/>
    </location>
</feature>
<dbReference type="EMBL" id="JACOPE010000001">
    <property type="protein sequence ID" value="MBC5684726.1"/>
    <property type="molecule type" value="Genomic_DNA"/>
</dbReference>
<dbReference type="Gene3D" id="1.20.120.1810">
    <property type="match status" value="1"/>
</dbReference>
<evidence type="ECO:0000256" key="1">
    <source>
        <dbReference type="SAM" id="Coils"/>
    </source>
</evidence>
<comment type="caution">
    <text evidence="2">The sequence shown here is derived from an EMBL/GenBank/DDBJ whole genome shotgun (WGS) entry which is preliminary data.</text>
</comment>
<proteinExistence type="predicted"/>